<keyword evidence="2" id="KW-0812">Transmembrane</keyword>
<keyword evidence="2" id="KW-0472">Membrane</keyword>
<organism evidence="4 5">
    <name type="scientific">Atlanticothrix silvestris CENA357</name>
    <dbReference type="NCBI Taxonomy" id="1725252"/>
    <lineage>
        <taxon>Bacteria</taxon>
        <taxon>Bacillati</taxon>
        <taxon>Cyanobacteriota</taxon>
        <taxon>Cyanophyceae</taxon>
        <taxon>Nostocales</taxon>
        <taxon>Nodulariaceae</taxon>
        <taxon>Atlanticothrix</taxon>
        <taxon>Atlanticothrix silvestris</taxon>
    </lineage>
</organism>
<name>A0A8J7HEQ0_9CYAN</name>
<feature type="transmembrane region" description="Helical" evidence="2">
    <location>
        <begin position="388"/>
        <end position="407"/>
    </location>
</feature>
<dbReference type="InterPro" id="IPR029030">
    <property type="entry name" value="Caspase-like_dom_sf"/>
</dbReference>
<evidence type="ECO:0000256" key="2">
    <source>
        <dbReference type="SAM" id="Phobius"/>
    </source>
</evidence>
<dbReference type="GO" id="GO:0006508">
    <property type="term" value="P:proteolysis"/>
    <property type="evidence" value="ECO:0007669"/>
    <property type="project" value="InterPro"/>
</dbReference>
<feature type="compositionally biased region" description="Polar residues" evidence="1">
    <location>
        <begin position="443"/>
        <end position="454"/>
    </location>
</feature>
<dbReference type="SUPFAM" id="SSF52129">
    <property type="entry name" value="Caspase-like"/>
    <property type="match status" value="1"/>
</dbReference>
<proteinExistence type="predicted"/>
<dbReference type="GO" id="GO:0004197">
    <property type="term" value="F:cysteine-type endopeptidase activity"/>
    <property type="evidence" value="ECO:0007669"/>
    <property type="project" value="InterPro"/>
</dbReference>
<sequence>MANYWAIAIGINQYQLFQPLRCAQADAEALNNFLIQEAGFAPQRCLLMTDTSPPIGDRSTYPTKENILLLLEDLNAACWQPQDHLWLFFSGYGVNYDGKDYLMPVQGDPEFVQDTGIEVRSLMQSLQLADLNVVLVLDINRAFGTQADAAVGQETQELAQELQLATILSCQPDQFSHESSELGHGFFTAALLEALRSGNGSSLTDLESYLSILTPELCQNYWRPTQDPLIVIPSKQQAILPPLEIQNNSQVVASTLEPNEVEPIIFPEESFAVALAAPSLEEKSPKILTKVQKSSTWEEVQRGETSLSASSQQMQLPNFTSGVKRFEEQKFPNSANNVVTKEQYFNQPSLAVATSKEAGGGRFIPNVPQPYVSRLPQHKTYTPLWKQFVLWGGGTMVVVALIAVVILRNQARFLREKQISPALPNTTARDSQIPQTPPITPPKNQSNAQITSNSESKKRNQAVLDLAKMSLRQTQASDLRLAIVTARKIKPGEPLYEQAQENIKIWSRMILDLAEGRAKQRQYATAIAAAQLITNNEALYPKAQAAINQWRLEAKQYLGNKTVLDAANALIEPGQASTYNRAIEVAKRVPPNQPGFDMAQKSINKWSQKILDLAKSRADQGNFTAAIETATLVPELTVVYEDAQEAIQKWQARKGKGARN</sequence>
<dbReference type="Proteomes" id="UP000599391">
    <property type="component" value="Unassembled WGS sequence"/>
</dbReference>
<dbReference type="Gene3D" id="3.40.50.1460">
    <property type="match status" value="1"/>
</dbReference>
<evidence type="ECO:0000313" key="4">
    <source>
        <dbReference type="EMBL" id="MBH8551640.1"/>
    </source>
</evidence>
<feature type="domain" description="Peptidase C14 caspase" evidence="3">
    <location>
        <begin position="5"/>
        <end position="207"/>
    </location>
</feature>
<comment type="caution">
    <text evidence="4">The sequence shown here is derived from an EMBL/GenBank/DDBJ whole genome shotgun (WGS) entry which is preliminary data.</text>
</comment>
<evidence type="ECO:0000259" key="3">
    <source>
        <dbReference type="Pfam" id="PF00656"/>
    </source>
</evidence>
<dbReference type="Pfam" id="PF00656">
    <property type="entry name" value="Peptidase_C14"/>
    <property type="match status" value="1"/>
</dbReference>
<dbReference type="AlphaFoldDB" id="A0A8J7HEQ0"/>
<dbReference type="InterPro" id="IPR011600">
    <property type="entry name" value="Pept_C14_caspase"/>
</dbReference>
<keyword evidence="5" id="KW-1185">Reference proteome</keyword>
<accession>A0A8J7HEQ0</accession>
<reference evidence="4 5" key="1">
    <citation type="journal article" date="2021" name="Int. J. Syst. Evol. Microbiol.">
        <title>Amazonocrinis nigriterrae gen. nov., sp. nov., Atlanticothrix silvestris gen. nov., sp. nov. and Dendronalium phyllosphericum gen. nov., sp. nov., nostocacean cyanobacteria from Brazilian environments.</title>
        <authorList>
            <person name="Alvarenga D.O."/>
            <person name="Andreote A.P.D."/>
            <person name="Branco L.H.Z."/>
            <person name="Delbaje E."/>
            <person name="Cruz R.B."/>
            <person name="Varani A.M."/>
            <person name="Fiore M.F."/>
        </authorList>
    </citation>
    <scope>NUCLEOTIDE SEQUENCE [LARGE SCALE GENOMIC DNA]</scope>
    <source>
        <strain evidence="4 5">CENA357</strain>
    </source>
</reference>
<keyword evidence="2" id="KW-1133">Transmembrane helix</keyword>
<dbReference type="EMBL" id="JAECZB010000005">
    <property type="protein sequence ID" value="MBH8551640.1"/>
    <property type="molecule type" value="Genomic_DNA"/>
</dbReference>
<dbReference type="RefSeq" id="WP_214437961.1">
    <property type="nucleotide sequence ID" value="NZ_JAECZB010000005.1"/>
</dbReference>
<evidence type="ECO:0000313" key="5">
    <source>
        <dbReference type="Proteomes" id="UP000599391"/>
    </source>
</evidence>
<protein>
    <submittedName>
        <fullName evidence="4">Caspase family protein</fullName>
    </submittedName>
</protein>
<evidence type="ECO:0000256" key="1">
    <source>
        <dbReference type="SAM" id="MobiDB-lite"/>
    </source>
</evidence>
<gene>
    <name evidence="4" type="ORF">I8751_04470</name>
</gene>
<feature type="region of interest" description="Disordered" evidence="1">
    <location>
        <begin position="423"/>
        <end position="459"/>
    </location>
</feature>